<dbReference type="Proteomes" id="UP001054945">
    <property type="component" value="Unassembled WGS sequence"/>
</dbReference>
<sequence>MVYDEGSFADQNCEIVRLDCSSKEIKLTSICSGMDTVWLTINKPFKLSAKRNGTKGNLLSTSERATVLQYRRTFRRQGSSLPHPHPESYCTVDFASGPIRHPQRCTLLMGVWEPGGIYKLPYYLVIIVMNAEPLVLGFF</sequence>
<evidence type="ECO:0000313" key="2">
    <source>
        <dbReference type="Proteomes" id="UP001054945"/>
    </source>
</evidence>
<evidence type="ECO:0000313" key="1">
    <source>
        <dbReference type="EMBL" id="GIX75759.1"/>
    </source>
</evidence>
<dbReference type="EMBL" id="BPLR01020195">
    <property type="protein sequence ID" value="GIX75759.1"/>
    <property type="molecule type" value="Genomic_DNA"/>
</dbReference>
<protein>
    <submittedName>
        <fullName evidence="1">Uncharacterized protein</fullName>
    </submittedName>
</protein>
<organism evidence="1 2">
    <name type="scientific">Caerostris extrusa</name>
    <name type="common">Bark spider</name>
    <name type="synonym">Caerostris bankana</name>
    <dbReference type="NCBI Taxonomy" id="172846"/>
    <lineage>
        <taxon>Eukaryota</taxon>
        <taxon>Metazoa</taxon>
        <taxon>Ecdysozoa</taxon>
        <taxon>Arthropoda</taxon>
        <taxon>Chelicerata</taxon>
        <taxon>Arachnida</taxon>
        <taxon>Araneae</taxon>
        <taxon>Araneomorphae</taxon>
        <taxon>Entelegynae</taxon>
        <taxon>Araneoidea</taxon>
        <taxon>Araneidae</taxon>
        <taxon>Caerostris</taxon>
    </lineage>
</organism>
<gene>
    <name evidence="1" type="ORF">CEXT_77131</name>
</gene>
<reference evidence="1 2" key="1">
    <citation type="submission" date="2021-06" db="EMBL/GenBank/DDBJ databases">
        <title>Caerostris extrusa draft genome.</title>
        <authorList>
            <person name="Kono N."/>
            <person name="Arakawa K."/>
        </authorList>
    </citation>
    <scope>NUCLEOTIDE SEQUENCE [LARGE SCALE GENOMIC DNA]</scope>
</reference>
<comment type="caution">
    <text evidence="1">The sequence shown here is derived from an EMBL/GenBank/DDBJ whole genome shotgun (WGS) entry which is preliminary data.</text>
</comment>
<name>A0AAV4MTM3_CAEEX</name>
<dbReference type="AlphaFoldDB" id="A0AAV4MTM3"/>
<keyword evidence="2" id="KW-1185">Reference proteome</keyword>
<accession>A0AAV4MTM3</accession>
<proteinExistence type="predicted"/>